<name>A0A6L2LEK9_TANCI</name>
<dbReference type="AlphaFoldDB" id="A0A6L2LEK9"/>
<dbReference type="PANTHER" id="PTHR33116:SF78">
    <property type="entry name" value="OS12G0587133 PROTEIN"/>
    <property type="match status" value="1"/>
</dbReference>
<reference evidence="1" key="1">
    <citation type="journal article" date="2019" name="Sci. Rep.">
        <title>Draft genome of Tanacetum cinerariifolium, the natural source of mosquito coil.</title>
        <authorList>
            <person name="Yamashiro T."/>
            <person name="Shiraishi A."/>
            <person name="Satake H."/>
            <person name="Nakayama K."/>
        </authorList>
    </citation>
    <scope>NUCLEOTIDE SEQUENCE</scope>
</reference>
<gene>
    <name evidence="1" type="ORF">Tci_030633</name>
</gene>
<keyword evidence="1" id="KW-0548">Nucleotidyltransferase</keyword>
<dbReference type="EMBL" id="BKCJ010004038">
    <property type="protein sequence ID" value="GEU58655.1"/>
    <property type="molecule type" value="Genomic_DNA"/>
</dbReference>
<dbReference type="PANTHER" id="PTHR33116">
    <property type="entry name" value="REVERSE TRANSCRIPTASE ZINC-BINDING DOMAIN-CONTAINING PROTEIN-RELATED-RELATED"/>
    <property type="match status" value="1"/>
</dbReference>
<keyword evidence="1" id="KW-0695">RNA-directed DNA polymerase</keyword>
<organism evidence="1">
    <name type="scientific">Tanacetum cinerariifolium</name>
    <name type="common">Dalmatian daisy</name>
    <name type="synonym">Chrysanthemum cinerariifolium</name>
    <dbReference type="NCBI Taxonomy" id="118510"/>
    <lineage>
        <taxon>Eukaryota</taxon>
        <taxon>Viridiplantae</taxon>
        <taxon>Streptophyta</taxon>
        <taxon>Embryophyta</taxon>
        <taxon>Tracheophyta</taxon>
        <taxon>Spermatophyta</taxon>
        <taxon>Magnoliopsida</taxon>
        <taxon>eudicotyledons</taxon>
        <taxon>Gunneridae</taxon>
        <taxon>Pentapetalae</taxon>
        <taxon>asterids</taxon>
        <taxon>campanulids</taxon>
        <taxon>Asterales</taxon>
        <taxon>Asteraceae</taxon>
        <taxon>Asteroideae</taxon>
        <taxon>Anthemideae</taxon>
        <taxon>Anthemidinae</taxon>
        <taxon>Tanacetum</taxon>
    </lineage>
</organism>
<keyword evidence="1" id="KW-0808">Transferase</keyword>
<accession>A0A6L2LEK9</accession>
<sequence length="563" mass="64815">MSAVCLDRNLSDHRPIFLREVVVDYRPSLFRVFHSWFCYEGFDQMIVETWNGITLDDSNMMVRFKKKLQILKNEIQIWVKAYKQQQYGCSLDIRSKLHEIDIELDKGGSNDDGDEKSKFFHGIINSKVTNLAVKGVMVDGEWLDEPCHVKEEFRLHFANRFSAPSPNRCKLNFVFPNKLSLDLATDLERLITRAEVRSAVWGCGENKSPGPDGFTFEFFANIGIFLELIFVLRLIGSSSTVRSLEDVIPPSLPLFRKPKTPSSQIIDGPFIINELLFWCKYKKQQAMVFKVDFAKAYDSVRWDFLDDVLDAFGFGSKWRLWICSSLYSDDAVFIGEWNEYNLLGITQILRCFSLLSGLNINLSKSHLLGVGVYFKSVSNAASIIGCSTMRTPFKYLGVMVGDNTSKAFDLELHPQRNFSAQRPSDLFPRIYALETFKRCSMASKLLNPITLSLRREVRGEVESDQLALLEEIIGTTILSTMEDRWTWDLNSDRVFRVKDVRYLLDDHFLPKVTNATRWVKFVPIKINVFAWKLYLDRLPTRSSLLLRDVGELLIGIIGYNIHI</sequence>
<protein>
    <submittedName>
        <fullName evidence="1">RNA-directed DNA polymerase, eukaryota</fullName>
    </submittedName>
</protein>
<proteinExistence type="predicted"/>
<comment type="caution">
    <text evidence="1">The sequence shown here is derived from an EMBL/GenBank/DDBJ whole genome shotgun (WGS) entry which is preliminary data.</text>
</comment>
<evidence type="ECO:0000313" key="1">
    <source>
        <dbReference type="EMBL" id="GEU58655.1"/>
    </source>
</evidence>
<dbReference type="GO" id="GO:0003964">
    <property type="term" value="F:RNA-directed DNA polymerase activity"/>
    <property type="evidence" value="ECO:0007669"/>
    <property type="project" value="UniProtKB-KW"/>
</dbReference>